<dbReference type="InterPro" id="IPR004358">
    <property type="entry name" value="Sig_transdc_His_kin-like_C"/>
</dbReference>
<evidence type="ECO:0000256" key="13">
    <source>
        <dbReference type="ARBA" id="ARBA00023136"/>
    </source>
</evidence>
<keyword evidence="12" id="KW-0902">Two-component regulatory system</keyword>
<evidence type="ECO:0000256" key="6">
    <source>
        <dbReference type="ARBA" id="ARBA00022679"/>
    </source>
</evidence>
<evidence type="ECO:0000256" key="14">
    <source>
        <dbReference type="SAM" id="MobiDB-lite"/>
    </source>
</evidence>
<dbReference type="SUPFAM" id="SSF55874">
    <property type="entry name" value="ATPase domain of HSP90 chaperone/DNA topoisomerase II/histidine kinase"/>
    <property type="match status" value="1"/>
</dbReference>
<evidence type="ECO:0000256" key="1">
    <source>
        <dbReference type="ARBA" id="ARBA00000085"/>
    </source>
</evidence>
<comment type="subcellular location">
    <subcellularLocation>
        <location evidence="2">Cell membrane</location>
        <topology evidence="2">Multi-pass membrane protein</topology>
    </subcellularLocation>
</comment>
<keyword evidence="13 15" id="KW-0472">Membrane</keyword>
<evidence type="ECO:0000256" key="10">
    <source>
        <dbReference type="ARBA" id="ARBA00022840"/>
    </source>
</evidence>
<keyword evidence="8" id="KW-0547">Nucleotide-binding</keyword>
<dbReference type="InterPro" id="IPR033463">
    <property type="entry name" value="sCache_3"/>
</dbReference>
<keyword evidence="5" id="KW-0597">Phosphoprotein</keyword>
<dbReference type="Pfam" id="PF17203">
    <property type="entry name" value="sCache_3_2"/>
    <property type="match status" value="1"/>
</dbReference>
<feature type="transmembrane region" description="Helical" evidence="15">
    <location>
        <begin position="174"/>
        <end position="193"/>
    </location>
</feature>
<dbReference type="EC" id="2.7.13.3" evidence="3"/>
<dbReference type="RefSeq" id="WP_241034697.1">
    <property type="nucleotide sequence ID" value="NZ_BAAAJF010000009.1"/>
</dbReference>
<organism evidence="17 18">
    <name type="scientific">Pseudonocardia alaniniphila</name>
    <dbReference type="NCBI Taxonomy" id="75291"/>
    <lineage>
        <taxon>Bacteria</taxon>
        <taxon>Bacillati</taxon>
        <taxon>Actinomycetota</taxon>
        <taxon>Actinomycetes</taxon>
        <taxon>Pseudonocardiales</taxon>
        <taxon>Pseudonocardiaceae</taxon>
        <taxon>Pseudonocardia</taxon>
    </lineage>
</organism>
<evidence type="ECO:0000256" key="12">
    <source>
        <dbReference type="ARBA" id="ARBA00023012"/>
    </source>
</evidence>
<evidence type="ECO:0000256" key="5">
    <source>
        <dbReference type="ARBA" id="ARBA00022553"/>
    </source>
</evidence>
<dbReference type="PANTHER" id="PTHR43547:SF10">
    <property type="entry name" value="SENSOR HISTIDINE KINASE DCUS"/>
    <property type="match status" value="1"/>
</dbReference>
<accession>A0ABS9T813</accession>
<dbReference type="Pfam" id="PF02518">
    <property type="entry name" value="HATPase_c"/>
    <property type="match status" value="1"/>
</dbReference>
<dbReference type="Gene3D" id="3.30.565.10">
    <property type="entry name" value="Histidine kinase-like ATPase, C-terminal domain"/>
    <property type="match status" value="1"/>
</dbReference>
<feature type="domain" description="Histidine kinase" evidence="16">
    <location>
        <begin position="334"/>
        <end position="556"/>
    </location>
</feature>
<comment type="catalytic activity">
    <reaction evidence="1">
        <text>ATP + protein L-histidine = ADP + protein N-phospho-L-histidine.</text>
        <dbReference type="EC" id="2.7.13.3"/>
    </reaction>
</comment>
<evidence type="ECO:0000313" key="18">
    <source>
        <dbReference type="Proteomes" id="UP001299970"/>
    </source>
</evidence>
<keyword evidence="10 17" id="KW-0067">ATP-binding</keyword>
<dbReference type="SUPFAM" id="SSF55785">
    <property type="entry name" value="PYP-like sensor domain (PAS domain)"/>
    <property type="match status" value="1"/>
</dbReference>
<keyword evidence="7 15" id="KW-0812">Transmembrane</keyword>
<dbReference type="InterPro" id="IPR036890">
    <property type="entry name" value="HATPase_C_sf"/>
</dbReference>
<evidence type="ECO:0000313" key="17">
    <source>
        <dbReference type="EMBL" id="MCH6164664.1"/>
    </source>
</evidence>
<dbReference type="Proteomes" id="UP001299970">
    <property type="component" value="Unassembled WGS sequence"/>
</dbReference>
<dbReference type="EMBL" id="JAKXMK010000003">
    <property type="protein sequence ID" value="MCH6164664.1"/>
    <property type="molecule type" value="Genomic_DNA"/>
</dbReference>
<evidence type="ECO:0000256" key="15">
    <source>
        <dbReference type="SAM" id="Phobius"/>
    </source>
</evidence>
<evidence type="ECO:0000256" key="4">
    <source>
        <dbReference type="ARBA" id="ARBA00022475"/>
    </source>
</evidence>
<evidence type="ECO:0000259" key="16">
    <source>
        <dbReference type="PROSITE" id="PS50109"/>
    </source>
</evidence>
<keyword evidence="9" id="KW-0418">Kinase</keyword>
<dbReference type="Gene3D" id="3.30.450.20">
    <property type="entry name" value="PAS domain"/>
    <property type="match status" value="2"/>
</dbReference>
<dbReference type="InterPro" id="IPR005467">
    <property type="entry name" value="His_kinase_dom"/>
</dbReference>
<dbReference type="PRINTS" id="PR00344">
    <property type="entry name" value="BCTRLSENSOR"/>
</dbReference>
<dbReference type="InterPro" id="IPR029151">
    <property type="entry name" value="Sensor-like_sf"/>
</dbReference>
<name>A0ABS9T813_9PSEU</name>
<gene>
    <name evidence="17" type="ORF">MMF94_03115</name>
</gene>
<feature type="compositionally biased region" description="Basic and acidic residues" evidence="14">
    <location>
        <begin position="522"/>
        <end position="542"/>
    </location>
</feature>
<dbReference type="SUPFAM" id="SSF103190">
    <property type="entry name" value="Sensory domain-like"/>
    <property type="match status" value="1"/>
</dbReference>
<feature type="region of interest" description="Disordered" evidence="14">
    <location>
        <begin position="506"/>
        <end position="542"/>
    </location>
</feature>
<dbReference type="PROSITE" id="PS50109">
    <property type="entry name" value="HIS_KIN"/>
    <property type="match status" value="1"/>
</dbReference>
<comment type="caution">
    <text evidence="17">The sequence shown here is derived from an EMBL/GenBank/DDBJ whole genome shotgun (WGS) entry which is preliminary data.</text>
</comment>
<dbReference type="PANTHER" id="PTHR43547">
    <property type="entry name" value="TWO-COMPONENT HISTIDINE KINASE"/>
    <property type="match status" value="1"/>
</dbReference>
<keyword evidence="18" id="KW-1185">Reference proteome</keyword>
<dbReference type="InterPro" id="IPR003594">
    <property type="entry name" value="HATPase_dom"/>
</dbReference>
<dbReference type="InterPro" id="IPR000014">
    <property type="entry name" value="PAS"/>
</dbReference>
<evidence type="ECO:0000256" key="11">
    <source>
        <dbReference type="ARBA" id="ARBA00022989"/>
    </source>
</evidence>
<evidence type="ECO:0000256" key="7">
    <source>
        <dbReference type="ARBA" id="ARBA00022692"/>
    </source>
</evidence>
<proteinExistence type="predicted"/>
<protein>
    <recommendedName>
        <fullName evidence="3">histidine kinase</fullName>
        <ecNumber evidence="3">2.7.13.3</ecNumber>
    </recommendedName>
</protein>
<sequence length="557" mass="58991">MARRRSRWSLAGQLFALQAAIVVIVLTGVAAATYVQFDETNRDATAEEMLGIAHTLAASPDVRAALGERDPVAVLQPLAEQIRIDTATDFVVVMRLDGIRLSHPNPAQIGQVFQGTIEPAKHGDQQFTETYTGTLGPSVRAVVPVLDHGNVVALVSVGRTVAKVSRELQREMPLVLGAAGVALLLAAAGSWLVSRWLRRSTHDLGPAELARMYEYYDAVLHAVREGLLLLDRSGRVQLVNDEAQRLLALPPDAQGRRVDEIGLPVELGAALAAGEAREDEIHLTADRIVVVSQGAARWAGRHLGTVVTLRDHTELRALVSELQTIRGFADSLGAQAHEAANQLHTVISLIELGRPDDALEFAASELAVSQQLTDAVLAGIAVPELAALVVGKAAAAGERGVTLQVAEGTRVPAGIADPRDLVTIVGNLLDNAIDAAEDAPAPRWVRISARVTGDAVELCVTDSGPGIAADDAERAFERGWSTKPHDGLGRGLGLALARQAAQRHGGWVRLRTSDGDAPGRNGVERGSSETDGADVDRSDGDRARGAEFAVHLPLVRA</sequence>
<dbReference type="SMART" id="SM00387">
    <property type="entry name" value="HATPase_c"/>
    <property type="match status" value="1"/>
</dbReference>
<dbReference type="GO" id="GO:0005524">
    <property type="term" value="F:ATP binding"/>
    <property type="evidence" value="ECO:0007669"/>
    <property type="project" value="UniProtKB-KW"/>
</dbReference>
<evidence type="ECO:0000256" key="3">
    <source>
        <dbReference type="ARBA" id="ARBA00012438"/>
    </source>
</evidence>
<reference evidence="17 18" key="1">
    <citation type="submission" date="2022-03" db="EMBL/GenBank/DDBJ databases">
        <title>Pseudonocardia alaer sp. nov., a novel actinomycete isolated from reed forest soil.</title>
        <authorList>
            <person name="Wang L."/>
        </authorList>
    </citation>
    <scope>NUCLEOTIDE SEQUENCE [LARGE SCALE GENOMIC DNA]</scope>
    <source>
        <strain evidence="17 18">Y-16303</strain>
    </source>
</reference>
<evidence type="ECO:0000256" key="8">
    <source>
        <dbReference type="ARBA" id="ARBA00022741"/>
    </source>
</evidence>
<keyword evidence="4" id="KW-1003">Cell membrane</keyword>
<dbReference type="InterPro" id="IPR035965">
    <property type="entry name" value="PAS-like_dom_sf"/>
</dbReference>
<evidence type="ECO:0000256" key="9">
    <source>
        <dbReference type="ARBA" id="ARBA00022777"/>
    </source>
</evidence>
<keyword evidence="11 15" id="KW-1133">Transmembrane helix</keyword>
<dbReference type="SMART" id="SM00091">
    <property type="entry name" value="PAS"/>
    <property type="match status" value="1"/>
</dbReference>
<keyword evidence="6" id="KW-0808">Transferase</keyword>
<evidence type="ECO:0000256" key="2">
    <source>
        <dbReference type="ARBA" id="ARBA00004651"/>
    </source>
</evidence>